<name>A0A7U1HSI7_ECOLX</name>
<feature type="region of interest" description="Disordered" evidence="1">
    <location>
        <begin position="1"/>
        <end position="25"/>
    </location>
</feature>
<proteinExistence type="predicted"/>
<organism evidence="2">
    <name type="scientific">Escherichia coli</name>
    <dbReference type="NCBI Taxonomy" id="562"/>
    <lineage>
        <taxon>Bacteria</taxon>
        <taxon>Pseudomonadati</taxon>
        <taxon>Pseudomonadota</taxon>
        <taxon>Gammaproteobacteria</taxon>
        <taxon>Enterobacterales</taxon>
        <taxon>Enterobacteriaceae</taxon>
        <taxon>Escherichia</taxon>
    </lineage>
</organism>
<accession>A0A7U1HSI7</accession>
<sequence length="56" mass="6192">MCQPDASECYTPSKQASDKPGCHVSPDPRPLINQLYGNRMGCRSNYTLSCGLYISH</sequence>
<dbReference type="EMBL" id="MW390552">
    <property type="protein sequence ID" value="QQZ48411.1"/>
    <property type="molecule type" value="Genomic_DNA"/>
</dbReference>
<dbReference type="AlphaFoldDB" id="A0A7U1HSI7"/>
<keyword evidence="2" id="KW-0614">Plasmid</keyword>
<evidence type="ECO:0000256" key="1">
    <source>
        <dbReference type="SAM" id="MobiDB-lite"/>
    </source>
</evidence>
<evidence type="ECO:0000313" key="2">
    <source>
        <dbReference type="EMBL" id="QQZ48411.1"/>
    </source>
</evidence>
<geneLocation type="plasmid" evidence="2">
    <name>pESBL3312-IncR</name>
</geneLocation>
<reference evidence="2" key="1">
    <citation type="journal article" date="2021" name="Sci. Rep.">
        <title>Antibiotic resistance plasmid composition and architecture in Escherichia coli isolates from meat.</title>
        <authorList>
            <person name="Darphorn T.S."/>
            <person name="Bel K."/>
            <person name="Koenders-van Sint Anneland B.B."/>
            <person name="Brul S."/>
            <person name="Ter Kuile B.H."/>
        </authorList>
    </citation>
    <scope>NUCLEOTIDE SEQUENCE</scope>
    <source>
        <strain evidence="2">ESBL3312</strain>
    </source>
</reference>
<protein>
    <submittedName>
        <fullName evidence="2">Uncharacterized protein</fullName>
    </submittedName>
</protein>